<dbReference type="AlphaFoldDB" id="A0A7N4P022"/>
<feature type="transmembrane region" description="Helical" evidence="6">
    <location>
        <begin position="86"/>
        <end position="108"/>
    </location>
</feature>
<feature type="region of interest" description="Disordered" evidence="5">
    <location>
        <begin position="326"/>
        <end position="355"/>
    </location>
</feature>
<dbReference type="PANTHER" id="PTHR19282:SF263">
    <property type="entry name" value="LEUKOCYTE ANTIGEN CD37"/>
    <property type="match status" value="1"/>
</dbReference>
<dbReference type="FunCoup" id="A0A7N4P022">
    <property type="interactions" value="131"/>
</dbReference>
<reference evidence="7 8" key="1">
    <citation type="journal article" date="2011" name="Proc. Natl. Acad. Sci. U.S.A.">
        <title>Genetic diversity and population structure of the endangered marsupial Sarcophilus harrisii (Tasmanian devil).</title>
        <authorList>
            <person name="Miller W."/>
            <person name="Hayes V.M."/>
            <person name="Ratan A."/>
            <person name="Petersen D.C."/>
            <person name="Wittekindt N.E."/>
            <person name="Miller J."/>
            <person name="Walenz B."/>
            <person name="Knight J."/>
            <person name="Qi J."/>
            <person name="Zhao F."/>
            <person name="Wang Q."/>
            <person name="Bedoya-Reina O.C."/>
            <person name="Katiyar N."/>
            <person name="Tomsho L.P."/>
            <person name="Kasson L.M."/>
            <person name="Hardie R.A."/>
            <person name="Woodbridge P."/>
            <person name="Tindall E.A."/>
            <person name="Bertelsen M.F."/>
            <person name="Dixon D."/>
            <person name="Pyecroft S."/>
            <person name="Helgen K.M."/>
            <person name="Lesk A.M."/>
            <person name="Pringle T.H."/>
            <person name="Patterson N."/>
            <person name="Zhang Y."/>
            <person name="Kreiss A."/>
            <person name="Woods G.M."/>
            <person name="Jones M.E."/>
            <person name="Schuster S.C."/>
        </authorList>
    </citation>
    <scope>NUCLEOTIDE SEQUENCE [LARGE SCALE GENOMIC DNA]</scope>
</reference>
<dbReference type="PRINTS" id="PR00259">
    <property type="entry name" value="TMFOUR"/>
</dbReference>
<feature type="region of interest" description="Disordered" evidence="5">
    <location>
        <begin position="172"/>
        <end position="201"/>
    </location>
</feature>
<sequence>MVDKGCLSLIKYFLFVFNVFFFVLGSLVFCFGLWILIDKNSFASFLGLSFTPLKVWSYVLATSGVLTGLLSLLGCLGAIKEIRCLLGLYFGLLLLLLATQITIGVLIYTQHGLLERKVKDIVLDVIDNYHKYPDAYSTAENWDFVQFQLRCCGWTSPQDWLRASSLEFNGSALSGSGRGSPSSAPRGALEPSAQPPGPLQRVPCSCQNTSVMITSQGLAESPRASPPAAGPGARASEVSAPGMPVILPRVGGPGTPARLRSGELCLTSADSGVYQEGCSRSIFTWLHNNLISIVGVSLGLGLLEVTDNRTGDVMISEKVVAAIEPSEGNVEDDWKVPEDEENEPSQTLPSTGLSGFHGDTQPKVSFWIVRLPHQLARAESRAGSRWLSEKRHRLQAIRDGLREGAHEEVPLRLRSVPRRAHFLYLLRPPRQL</sequence>
<dbReference type="GeneTree" id="ENSGT00940000161485"/>
<comment type="subcellular location">
    <subcellularLocation>
        <location evidence="1">Membrane</location>
        <topology evidence="1">Multi-pass membrane protein</topology>
    </subcellularLocation>
</comment>
<proteinExistence type="predicted"/>
<dbReference type="InterPro" id="IPR008952">
    <property type="entry name" value="Tetraspanin_EC2_sf"/>
</dbReference>
<evidence type="ECO:0000256" key="6">
    <source>
        <dbReference type="SAM" id="Phobius"/>
    </source>
</evidence>
<keyword evidence="2 6" id="KW-0812">Transmembrane</keyword>
<organism evidence="7 8">
    <name type="scientific">Sarcophilus harrisii</name>
    <name type="common">Tasmanian devil</name>
    <name type="synonym">Sarcophilus laniarius</name>
    <dbReference type="NCBI Taxonomy" id="9305"/>
    <lineage>
        <taxon>Eukaryota</taxon>
        <taxon>Metazoa</taxon>
        <taxon>Chordata</taxon>
        <taxon>Craniata</taxon>
        <taxon>Vertebrata</taxon>
        <taxon>Euteleostomi</taxon>
        <taxon>Mammalia</taxon>
        <taxon>Metatheria</taxon>
        <taxon>Dasyuromorphia</taxon>
        <taxon>Dasyuridae</taxon>
        <taxon>Sarcophilus</taxon>
    </lineage>
</organism>
<reference evidence="7" key="2">
    <citation type="submission" date="2025-08" db="UniProtKB">
        <authorList>
            <consortium name="Ensembl"/>
        </authorList>
    </citation>
    <scope>IDENTIFICATION</scope>
</reference>
<evidence type="ECO:0000256" key="1">
    <source>
        <dbReference type="ARBA" id="ARBA00004141"/>
    </source>
</evidence>
<dbReference type="SUPFAM" id="SSF48652">
    <property type="entry name" value="Tetraspanin"/>
    <property type="match status" value="1"/>
</dbReference>
<keyword evidence="8" id="KW-1185">Reference proteome</keyword>
<accession>A0A7N4P022</accession>
<dbReference type="PANTHER" id="PTHR19282">
    <property type="entry name" value="TETRASPANIN"/>
    <property type="match status" value="1"/>
</dbReference>
<feature type="transmembrane region" description="Helical" evidence="6">
    <location>
        <begin position="12"/>
        <end position="35"/>
    </location>
</feature>
<dbReference type="InParanoid" id="A0A7N4P022"/>
<evidence type="ECO:0000256" key="5">
    <source>
        <dbReference type="SAM" id="MobiDB-lite"/>
    </source>
</evidence>
<feature type="compositionally biased region" description="Low complexity" evidence="5">
    <location>
        <begin position="172"/>
        <end position="188"/>
    </location>
</feature>
<evidence type="ECO:0000256" key="2">
    <source>
        <dbReference type="ARBA" id="ARBA00022692"/>
    </source>
</evidence>
<dbReference type="Ensembl" id="ENSSHAT00000047568.1">
    <property type="protein sequence ID" value="ENSSHAP00000030400.1"/>
    <property type="gene ID" value="ENSSHAG00000031218.1"/>
</dbReference>
<gene>
    <name evidence="7" type="primary">CD37</name>
</gene>
<evidence type="ECO:0000256" key="3">
    <source>
        <dbReference type="ARBA" id="ARBA00022989"/>
    </source>
</evidence>
<reference evidence="7" key="3">
    <citation type="submission" date="2025-09" db="UniProtKB">
        <authorList>
            <consortium name="Ensembl"/>
        </authorList>
    </citation>
    <scope>IDENTIFICATION</scope>
</reference>
<evidence type="ECO:0000256" key="4">
    <source>
        <dbReference type="ARBA" id="ARBA00023136"/>
    </source>
</evidence>
<evidence type="ECO:0000313" key="8">
    <source>
        <dbReference type="Proteomes" id="UP000007648"/>
    </source>
</evidence>
<keyword evidence="3 6" id="KW-1133">Transmembrane helix</keyword>
<dbReference type="InterPro" id="IPR018499">
    <property type="entry name" value="Tetraspanin/Peripherin"/>
</dbReference>
<dbReference type="Gene3D" id="1.10.1450.10">
    <property type="entry name" value="Tetraspanin"/>
    <property type="match status" value="1"/>
</dbReference>
<protein>
    <submittedName>
        <fullName evidence="7">CD37 molecule</fullName>
    </submittedName>
</protein>
<dbReference type="Pfam" id="PF00335">
    <property type="entry name" value="Tetraspanin"/>
    <property type="match status" value="1"/>
</dbReference>
<dbReference type="GO" id="GO:0005886">
    <property type="term" value="C:plasma membrane"/>
    <property type="evidence" value="ECO:0007669"/>
    <property type="project" value="TreeGrafter"/>
</dbReference>
<evidence type="ECO:0000313" key="7">
    <source>
        <dbReference type="Ensembl" id="ENSSHAP00000030400.1"/>
    </source>
</evidence>
<name>A0A7N4P022_SARHA</name>
<feature type="transmembrane region" description="Helical" evidence="6">
    <location>
        <begin position="55"/>
        <end position="79"/>
    </location>
</feature>
<dbReference type="Proteomes" id="UP000007648">
    <property type="component" value="Unassembled WGS sequence"/>
</dbReference>
<feature type="compositionally biased region" description="Polar residues" evidence="5">
    <location>
        <begin position="344"/>
        <end position="353"/>
    </location>
</feature>
<keyword evidence="4 6" id="KW-0472">Membrane</keyword>
<feature type="region of interest" description="Disordered" evidence="5">
    <location>
        <begin position="217"/>
        <end position="239"/>
    </location>
</feature>